<sequence>MLASLSRRALVPAGRQMGHACLRARPCTQSTTPVRNLGPSVRLLTSSAPACQRVRYTRFDDPNDPQQQRPPDDPQQQKPPDGPKGTSTLGQVIVPVVLGSVVLYYVLHLEKVPETGRWRFMDTSEKTEAALWESSYGALIEEYRGKILPPNHPLTVHVHDVASRILSANHLGTLQAADPRGKPTRRDVFGSEATPEMSDAWDPDGKTQAGKQKVWNLFVVDDKSVVNAMAAPGSIVVFTGILPVARDKDGLAAVLAHEVGHVVLRHSVENLSSMKVLFGLAFLLQFLGFPDLMTSVVTTYIMELPNSRTKELEADTIGLKLASRACFNPNSAPEMFQRLGAMEGSGGFEFIRTHPSSDKRVKALQRQLPEAYDVQAASSDCGGMADQFGAFRETFATKW</sequence>
<gene>
    <name evidence="1" type="ORF">FA95DRAFT_1553068</name>
</gene>
<proteinExistence type="predicted"/>
<comment type="caution">
    <text evidence="1">The sequence shown here is derived from an EMBL/GenBank/DDBJ whole genome shotgun (WGS) entry which is preliminary data.</text>
</comment>
<accession>A0ACB8S8H4</accession>
<evidence type="ECO:0000313" key="2">
    <source>
        <dbReference type="Proteomes" id="UP000814033"/>
    </source>
</evidence>
<keyword evidence="2" id="KW-1185">Reference proteome</keyword>
<reference evidence="1" key="2">
    <citation type="journal article" date="2022" name="New Phytol.">
        <title>Evolutionary transition to the ectomycorrhizal habit in the genomes of a hyperdiverse lineage of mushroom-forming fungi.</title>
        <authorList>
            <person name="Looney B."/>
            <person name="Miyauchi S."/>
            <person name="Morin E."/>
            <person name="Drula E."/>
            <person name="Courty P.E."/>
            <person name="Kohler A."/>
            <person name="Kuo A."/>
            <person name="LaButti K."/>
            <person name="Pangilinan J."/>
            <person name="Lipzen A."/>
            <person name="Riley R."/>
            <person name="Andreopoulos W."/>
            <person name="He G."/>
            <person name="Johnson J."/>
            <person name="Nolan M."/>
            <person name="Tritt A."/>
            <person name="Barry K.W."/>
            <person name="Grigoriev I.V."/>
            <person name="Nagy L.G."/>
            <person name="Hibbett D."/>
            <person name="Henrissat B."/>
            <person name="Matheny P.B."/>
            <person name="Labbe J."/>
            <person name="Martin F.M."/>
        </authorList>
    </citation>
    <scope>NUCLEOTIDE SEQUENCE</scope>
    <source>
        <strain evidence="1">FP105234-sp</strain>
    </source>
</reference>
<evidence type="ECO:0000313" key="1">
    <source>
        <dbReference type="EMBL" id="KAI0052798.1"/>
    </source>
</evidence>
<reference evidence="1" key="1">
    <citation type="submission" date="2021-02" db="EMBL/GenBank/DDBJ databases">
        <authorList>
            <consortium name="DOE Joint Genome Institute"/>
            <person name="Ahrendt S."/>
            <person name="Looney B.P."/>
            <person name="Miyauchi S."/>
            <person name="Morin E."/>
            <person name="Drula E."/>
            <person name="Courty P.E."/>
            <person name="Chicoki N."/>
            <person name="Fauchery L."/>
            <person name="Kohler A."/>
            <person name="Kuo A."/>
            <person name="Labutti K."/>
            <person name="Pangilinan J."/>
            <person name="Lipzen A."/>
            <person name="Riley R."/>
            <person name="Andreopoulos W."/>
            <person name="He G."/>
            <person name="Johnson J."/>
            <person name="Barry K.W."/>
            <person name="Grigoriev I.V."/>
            <person name="Nagy L."/>
            <person name="Hibbett D."/>
            <person name="Henrissat B."/>
            <person name="Matheny P.B."/>
            <person name="Labbe J."/>
            <person name="Martin F."/>
        </authorList>
    </citation>
    <scope>NUCLEOTIDE SEQUENCE</scope>
    <source>
        <strain evidence="1">FP105234-sp</strain>
    </source>
</reference>
<organism evidence="1 2">
    <name type="scientific">Auriscalpium vulgare</name>
    <dbReference type="NCBI Taxonomy" id="40419"/>
    <lineage>
        <taxon>Eukaryota</taxon>
        <taxon>Fungi</taxon>
        <taxon>Dikarya</taxon>
        <taxon>Basidiomycota</taxon>
        <taxon>Agaricomycotina</taxon>
        <taxon>Agaricomycetes</taxon>
        <taxon>Russulales</taxon>
        <taxon>Auriscalpiaceae</taxon>
        <taxon>Auriscalpium</taxon>
    </lineage>
</organism>
<dbReference type="Proteomes" id="UP000814033">
    <property type="component" value="Unassembled WGS sequence"/>
</dbReference>
<dbReference type="EMBL" id="MU275843">
    <property type="protein sequence ID" value="KAI0052798.1"/>
    <property type="molecule type" value="Genomic_DNA"/>
</dbReference>
<name>A0ACB8S8H4_9AGAM</name>
<protein>
    <submittedName>
        <fullName evidence="1">Uncharacterized protein</fullName>
    </submittedName>
</protein>